<sequence>MVVVDALAALKLGFQVVGGASNVARITKSEYDKLIVQDDASLGNVYKKPDPVKKSPIIDALINLYSQAVPQGVIYVMYAPAGQDKTFGARSLLRNFYAFQGEEVEQQNVKALMLTGQALHSDDYMSQLGDQLGATGVHGWIHALRLALDQPENLEPSLLILDGFNSLGEENVNERFIEHLYGLMNAQKNMFVVVSTSDEAVANQLCSLNGGQRVAPLPGSYEGNVTSPTWNGMNWSRDLLIEAVRFKFPGTFPQDANFDFITTGMTPLQAIKVAGLTSRSRKGLGSPRRRNAN</sequence>
<dbReference type="KEGG" id="fcy:FRACYDRAFT_241361"/>
<reference evidence="1 2" key="1">
    <citation type="submission" date="2016-09" db="EMBL/GenBank/DDBJ databases">
        <title>Extensive genetic diversity and differential bi-allelic expression allows diatom success in the polar Southern Ocean.</title>
        <authorList>
            <consortium name="DOE Joint Genome Institute"/>
            <person name="Mock T."/>
            <person name="Otillar R.P."/>
            <person name="Strauss J."/>
            <person name="Dupont C."/>
            <person name="Frickenhaus S."/>
            <person name="Maumus F."/>
            <person name="Mcmullan M."/>
            <person name="Sanges R."/>
            <person name="Schmutz J."/>
            <person name="Toseland A."/>
            <person name="Valas R."/>
            <person name="Veluchamy A."/>
            <person name="Ward B.J."/>
            <person name="Allen A."/>
            <person name="Barry K."/>
            <person name="Falciatore A."/>
            <person name="Ferrante M."/>
            <person name="Fortunato A.E."/>
            <person name="Gloeckner G."/>
            <person name="Gruber A."/>
            <person name="Hipkin R."/>
            <person name="Janech M."/>
            <person name="Kroth P."/>
            <person name="Leese F."/>
            <person name="Lindquist E."/>
            <person name="Lyon B.R."/>
            <person name="Martin J."/>
            <person name="Mayer C."/>
            <person name="Parker M."/>
            <person name="Quesneville H."/>
            <person name="Raymond J."/>
            <person name="Uhlig C."/>
            <person name="Valentin K.U."/>
            <person name="Worden A.Z."/>
            <person name="Armbrust E.V."/>
            <person name="Bowler C."/>
            <person name="Green B."/>
            <person name="Moulton V."/>
            <person name="Van Oosterhout C."/>
            <person name="Grigoriev I."/>
        </authorList>
    </citation>
    <scope>NUCLEOTIDE SEQUENCE [LARGE SCALE GENOMIC DNA]</scope>
    <source>
        <strain evidence="1 2">CCMP1102</strain>
    </source>
</reference>
<organism evidence="1 2">
    <name type="scientific">Fragilariopsis cylindrus CCMP1102</name>
    <dbReference type="NCBI Taxonomy" id="635003"/>
    <lineage>
        <taxon>Eukaryota</taxon>
        <taxon>Sar</taxon>
        <taxon>Stramenopiles</taxon>
        <taxon>Ochrophyta</taxon>
        <taxon>Bacillariophyta</taxon>
        <taxon>Bacillariophyceae</taxon>
        <taxon>Bacillariophycidae</taxon>
        <taxon>Bacillariales</taxon>
        <taxon>Bacillariaceae</taxon>
        <taxon>Fragilariopsis</taxon>
    </lineage>
</organism>
<keyword evidence="2" id="KW-1185">Reference proteome</keyword>
<evidence type="ECO:0000313" key="1">
    <source>
        <dbReference type="EMBL" id="OEU14803.1"/>
    </source>
</evidence>
<dbReference type="InterPro" id="IPR027417">
    <property type="entry name" value="P-loop_NTPase"/>
</dbReference>
<dbReference type="Proteomes" id="UP000095751">
    <property type="component" value="Unassembled WGS sequence"/>
</dbReference>
<gene>
    <name evidence="1" type="ORF">FRACYDRAFT_241361</name>
</gene>
<accession>A0A1E7FAD1</accession>
<dbReference type="EMBL" id="KV784360">
    <property type="protein sequence ID" value="OEU14803.1"/>
    <property type="molecule type" value="Genomic_DNA"/>
</dbReference>
<proteinExistence type="predicted"/>
<evidence type="ECO:0000313" key="2">
    <source>
        <dbReference type="Proteomes" id="UP000095751"/>
    </source>
</evidence>
<protein>
    <submittedName>
        <fullName evidence="1">Uncharacterized protein</fullName>
    </submittedName>
</protein>
<name>A0A1E7FAD1_9STRA</name>
<dbReference type="InParanoid" id="A0A1E7FAD1"/>
<dbReference type="AlphaFoldDB" id="A0A1E7FAD1"/>
<dbReference type="SUPFAM" id="SSF52540">
    <property type="entry name" value="P-loop containing nucleoside triphosphate hydrolases"/>
    <property type="match status" value="1"/>
</dbReference>